<feature type="region of interest" description="Disordered" evidence="4">
    <location>
        <begin position="371"/>
        <end position="481"/>
    </location>
</feature>
<keyword evidence="1" id="KW-0597">Phosphoprotein</keyword>
<dbReference type="CDD" id="cd08035">
    <property type="entry name" value="LARP_4"/>
    <property type="match status" value="1"/>
</dbReference>
<dbReference type="Gene3D" id="1.10.10.10">
    <property type="entry name" value="Winged helix-like DNA-binding domain superfamily/Winged helix DNA-binding domain"/>
    <property type="match status" value="1"/>
</dbReference>
<feature type="compositionally biased region" description="Pro residues" evidence="4">
    <location>
        <begin position="630"/>
        <end position="644"/>
    </location>
</feature>
<feature type="compositionally biased region" description="Basic and acidic residues" evidence="4">
    <location>
        <begin position="514"/>
        <end position="535"/>
    </location>
</feature>
<evidence type="ECO:0000259" key="5">
    <source>
        <dbReference type="PROSITE" id="PS50961"/>
    </source>
</evidence>
<sequence length="730" mass="79064">MSSGSGAEAQQAEQEVQSGSECRGSGESEEESMVTAKGTGLNPNAKVWQDASAPLSHNAEEATGAPDWLQEDHAPSQHLDGGKGVSACGDPAPSGDPTPPVDAALLNGFDLTELEYSTYGPVEEEMSEESLRESLKKQLEFCFSRENLSKDLYLISQMDSDQFIPIWTIANMEGVKLLTSDLDLIVEVLKACPLVQVDEKGEKVRPNHKRCIIILREVPESTPVEEVAALFKSEKCPQVISVEFAHNNNWYITFQSDTDAQQAYRYLREEVKTFQEKPIMARIKAINTFIAKNVFGAVDSAVYAGAAQTPYSSPLYLQQVFQPQQYPLYSLLPPSWSPSPAPYFETPLAPFPNGTFNGFNGAGSYKSGSSPLGIARHFPRNRSQVKPLSRADGPQADGFSGLSGTQNPRTPGPGPSSDSVTSSDSPLSPSENGLNDLGSNRARRGSYRGLRRRREDERTRSLPSAEVKTPPPKFDLATSNFPPLPGGVAGPLPGGVVTLTESVLENRMADVVKGLNRDKLDSSKQEVNKDSRAAQEDVPVPVPATPTSTPILTPQDTPNSSVSVQVKIPDECRTPTDTIPVLSPAPIISTAAQPDSAPKPTHPAPFSTPVQEPRKLSYAEVCQKPRKDPPPAPCPCPTPDPAQSPPALSQPLRELGVNKADPEASHPAEKPCEGRPPREQYRRGSVSKGAGFKLREQQRRPPQGRRSSPHTGFNNRRSGKEQNIPPRSPK</sequence>
<dbReference type="Proteomes" id="UP000593565">
    <property type="component" value="Unassembled WGS sequence"/>
</dbReference>
<evidence type="ECO:0000256" key="1">
    <source>
        <dbReference type="ARBA" id="ARBA00022553"/>
    </source>
</evidence>
<feature type="compositionally biased region" description="Low complexity" evidence="4">
    <location>
        <begin position="415"/>
        <end position="430"/>
    </location>
</feature>
<evidence type="ECO:0000256" key="3">
    <source>
        <dbReference type="PROSITE-ProRule" id="PRU00332"/>
    </source>
</evidence>
<feature type="region of interest" description="Disordered" evidence="4">
    <location>
        <begin position="1"/>
        <end position="96"/>
    </location>
</feature>
<feature type="compositionally biased region" description="Basic and acidic residues" evidence="4">
    <location>
        <begin position="612"/>
        <end position="629"/>
    </location>
</feature>
<organism evidence="6 7">
    <name type="scientific">Ameiurus melas</name>
    <name type="common">Black bullhead</name>
    <name type="synonym">Silurus melas</name>
    <dbReference type="NCBI Taxonomy" id="219545"/>
    <lineage>
        <taxon>Eukaryota</taxon>
        <taxon>Metazoa</taxon>
        <taxon>Chordata</taxon>
        <taxon>Craniata</taxon>
        <taxon>Vertebrata</taxon>
        <taxon>Euteleostomi</taxon>
        <taxon>Actinopterygii</taxon>
        <taxon>Neopterygii</taxon>
        <taxon>Teleostei</taxon>
        <taxon>Ostariophysi</taxon>
        <taxon>Siluriformes</taxon>
        <taxon>Ictaluridae</taxon>
        <taxon>Ameiurus</taxon>
    </lineage>
</organism>
<dbReference type="GO" id="GO:0010494">
    <property type="term" value="C:cytoplasmic stress granule"/>
    <property type="evidence" value="ECO:0007669"/>
    <property type="project" value="TreeGrafter"/>
</dbReference>
<comment type="caution">
    <text evidence="6">The sequence shown here is derived from an EMBL/GenBank/DDBJ whole genome shotgun (WGS) entry which is preliminary data.</text>
</comment>
<proteinExistence type="predicted"/>
<dbReference type="InterPro" id="IPR006630">
    <property type="entry name" value="La_HTH"/>
</dbReference>
<evidence type="ECO:0000256" key="2">
    <source>
        <dbReference type="ARBA" id="ARBA00022884"/>
    </source>
</evidence>
<dbReference type="InterPro" id="IPR036390">
    <property type="entry name" value="WH_DNA-bd_sf"/>
</dbReference>
<dbReference type="SUPFAM" id="SSF46785">
    <property type="entry name" value="Winged helix' DNA-binding domain"/>
    <property type="match status" value="1"/>
</dbReference>
<dbReference type="SMART" id="SM00715">
    <property type="entry name" value="LA"/>
    <property type="match status" value="1"/>
</dbReference>
<dbReference type="AlphaFoldDB" id="A0A7J6A7D9"/>
<dbReference type="PANTHER" id="PTHR22792">
    <property type="entry name" value="LUPUS LA PROTEIN-RELATED"/>
    <property type="match status" value="1"/>
</dbReference>
<gene>
    <name evidence="6" type="ORF">AMELA_G00185230</name>
</gene>
<evidence type="ECO:0000313" key="7">
    <source>
        <dbReference type="Proteomes" id="UP000593565"/>
    </source>
</evidence>
<name>A0A7J6A7D9_AMEME</name>
<feature type="compositionally biased region" description="Low complexity" evidence="4">
    <location>
        <begin position="1"/>
        <end position="25"/>
    </location>
</feature>
<dbReference type="Pfam" id="PF26088">
    <property type="entry name" value="RRM_LARP4"/>
    <property type="match status" value="1"/>
</dbReference>
<dbReference type="GO" id="GO:0005829">
    <property type="term" value="C:cytosol"/>
    <property type="evidence" value="ECO:0007669"/>
    <property type="project" value="TreeGrafter"/>
</dbReference>
<feature type="compositionally biased region" description="Basic and acidic residues" evidence="4">
    <location>
        <begin position="660"/>
        <end position="682"/>
    </location>
</feature>
<dbReference type="PROSITE" id="PS50961">
    <property type="entry name" value="HTH_LA"/>
    <property type="match status" value="1"/>
</dbReference>
<keyword evidence="7" id="KW-1185">Reference proteome</keyword>
<feature type="compositionally biased region" description="Polar residues" evidence="4">
    <location>
        <begin position="551"/>
        <end position="564"/>
    </location>
</feature>
<evidence type="ECO:0000256" key="4">
    <source>
        <dbReference type="SAM" id="MobiDB-lite"/>
    </source>
</evidence>
<dbReference type="InterPro" id="IPR036388">
    <property type="entry name" value="WH-like_DNA-bd_sf"/>
</dbReference>
<feature type="compositionally biased region" description="Basic residues" evidence="4">
    <location>
        <begin position="441"/>
        <end position="452"/>
    </location>
</feature>
<dbReference type="GO" id="GO:0045727">
    <property type="term" value="P:positive regulation of translation"/>
    <property type="evidence" value="ECO:0007669"/>
    <property type="project" value="TreeGrafter"/>
</dbReference>
<reference evidence="6 7" key="1">
    <citation type="submission" date="2020-02" db="EMBL/GenBank/DDBJ databases">
        <title>A chromosome-scale genome assembly of the black bullhead catfish (Ameiurus melas).</title>
        <authorList>
            <person name="Wen M."/>
            <person name="Zham M."/>
            <person name="Cabau C."/>
            <person name="Klopp C."/>
            <person name="Donnadieu C."/>
            <person name="Roques C."/>
            <person name="Bouchez O."/>
            <person name="Lampietro C."/>
            <person name="Jouanno E."/>
            <person name="Herpin A."/>
            <person name="Louis A."/>
            <person name="Berthelot C."/>
            <person name="Parey E."/>
            <person name="Roest-Crollius H."/>
            <person name="Braasch I."/>
            <person name="Postlethwait J."/>
            <person name="Robinson-Rechavi M."/>
            <person name="Echchiki A."/>
            <person name="Begum T."/>
            <person name="Montfort J."/>
            <person name="Schartl M."/>
            <person name="Bobe J."/>
            <person name="Guiguen Y."/>
        </authorList>
    </citation>
    <scope>NUCLEOTIDE SEQUENCE [LARGE SCALE GENOMIC DNA]</scope>
    <source>
        <strain evidence="6">M_S1</strain>
        <tissue evidence="6">Blood</tissue>
    </source>
</reference>
<accession>A0A7J6A7D9</accession>
<dbReference type="InterPro" id="IPR058699">
    <property type="entry name" value="RRM_LARP4/4B"/>
</dbReference>
<dbReference type="EMBL" id="JAAGNN010000016">
    <property type="protein sequence ID" value="KAF4078755.1"/>
    <property type="molecule type" value="Genomic_DNA"/>
</dbReference>
<protein>
    <recommendedName>
        <fullName evidence="5">HTH La-type RNA-binding domain-containing protein</fullName>
    </recommendedName>
</protein>
<dbReference type="Pfam" id="PF05383">
    <property type="entry name" value="La"/>
    <property type="match status" value="1"/>
</dbReference>
<dbReference type="GO" id="GO:0003730">
    <property type="term" value="F:mRNA 3'-UTR binding"/>
    <property type="evidence" value="ECO:0007669"/>
    <property type="project" value="TreeGrafter"/>
</dbReference>
<feature type="domain" description="HTH La-type RNA-binding" evidence="5">
    <location>
        <begin position="125"/>
        <end position="214"/>
    </location>
</feature>
<evidence type="ECO:0000313" key="6">
    <source>
        <dbReference type="EMBL" id="KAF4078755.1"/>
    </source>
</evidence>
<feature type="region of interest" description="Disordered" evidence="4">
    <location>
        <begin position="514"/>
        <end position="730"/>
    </location>
</feature>
<dbReference type="InterPro" id="IPR045180">
    <property type="entry name" value="La_dom_prot"/>
</dbReference>
<keyword evidence="2 3" id="KW-0694">RNA-binding</keyword>
<dbReference type="PANTHER" id="PTHR22792:SF48">
    <property type="entry name" value="LA-RELATED PROTEIN 4"/>
    <property type="match status" value="1"/>
</dbReference>